<accession>A0A4Q1D3J0</accession>
<reference evidence="4 5" key="1">
    <citation type="submission" date="2019-01" db="EMBL/GenBank/DDBJ databases">
        <title>Filimonas sp. strain TTM-71.</title>
        <authorList>
            <person name="Chen W.-M."/>
        </authorList>
    </citation>
    <scope>NUCLEOTIDE SEQUENCE [LARGE SCALE GENOMIC DNA]</scope>
    <source>
        <strain evidence="4 5">TTM-71</strain>
    </source>
</reference>
<keyword evidence="1" id="KW-0732">Signal</keyword>
<dbReference type="RefSeq" id="WP_129003636.1">
    <property type="nucleotide sequence ID" value="NZ_SDHZ01000002.1"/>
</dbReference>
<dbReference type="Proteomes" id="UP000290545">
    <property type="component" value="Unassembled WGS sequence"/>
</dbReference>
<feature type="domain" description="DUF3858" evidence="3">
    <location>
        <begin position="570"/>
        <end position="664"/>
    </location>
</feature>
<gene>
    <name evidence="4" type="ORF">ESB13_12145</name>
</gene>
<evidence type="ECO:0000313" key="5">
    <source>
        <dbReference type="Proteomes" id="UP000290545"/>
    </source>
</evidence>
<evidence type="ECO:0000256" key="1">
    <source>
        <dbReference type="SAM" id="SignalP"/>
    </source>
</evidence>
<dbReference type="Pfam" id="PF12970">
    <property type="entry name" value="DUF3858"/>
    <property type="match status" value="1"/>
</dbReference>
<dbReference type="AlphaFoldDB" id="A0A4Q1D3J0"/>
<name>A0A4Q1D3J0_9BACT</name>
<dbReference type="OrthoDB" id="98874at2"/>
<dbReference type="InterPro" id="IPR002931">
    <property type="entry name" value="Transglutaminase-like"/>
</dbReference>
<organism evidence="4 5">
    <name type="scientific">Filimonas effusa</name>
    <dbReference type="NCBI Taxonomy" id="2508721"/>
    <lineage>
        <taxon>Bacteria</taxon>
        <taxon>Pseudomonadati</taxon>
        <taxon>Bacteroidota</taxon>
        <taxon>Chitinophagia</taxon>
        <taxon>Chitinophagales</taxon>
        <taxon>Chitinophagaceae</taxon>
        <taxon>Filimonas</taxon>
    </lineage>
</organism>
<sequence length="668" mass="76319">MNTRILPVLLALLFAATGFAQKNRPKFKFGDVKASDFTPTYYSVDSTADAVVLFESGSTQFVGNNKGDISVEFTCHVRTRLLKKNSFDVATVAFSLYVDGRLPQQLEKLEAATYNLEDGKVVVTKLDKGSIFKEKSEGYQTSKFTFPNIKEGSIIEYTFTTSDPGSYRIPTWYYQGNYPRLWSEYEVTIPALLDFAFVKQGYHPYCIDTAMVSYGSLYISDVGETAGPSQTYTWRGNVVKSIWAMENVPALKKEAYITTLRNYIAKIEFQLSTIRYPDVPPKKILRNWMDMADEMLKHESFGAGLSDRNGWLDAELKAVVDENLSSLENAKRIYRYVRDNYTCTDHSAVYRSQSLKKTFQTKKGNVADLNLLLTTIYINKGYDAHPVLLSTRDNGRAMETYPIISKFNYVLSRVLVDTVFFNLDATYNLGFGKLSGECYNGSGRVIDKMPILIDLSPDSLREKNSTIVFISKEKNELKGTVTHNMGYFESAGVRSKLRTTKQEEYFKDIKKGFSQDVEVSNGGIDSVSLLEEPLDCHYDIAFDFKDEPIVYFNPLMALAVKKENPFKAAERFYPVEMPYCIDDTYLFTMEIPDGYKVEELPKSTRVHLNETQGKFEYVIAVAGNLVQMRYRLMINKTLFEPDDYQTLREFYTYVIKKQGEQIVFKKVN</sequence>
<feature type="domain" description="Transglutaminase-like" evidence="2">
    <location>
        <begin position="322"/>
        <end position="394"/>
    </location>
</feature>
<dbReference type="Pfam" id="PF01841">
    <property type="entry name" value="Transglut_core"/>
    <property type="match status" value="1"/>
</dbReference>
<dbReference type="Gene3D" id="2.60.120.1130">
    <property type="match status" value="1"/>
</dbReference>
<dbReference type="Gene3D" id="3.10.620.30">
    <property type="match status" value="1"/>
</dbReference>
<evidence type="ECO:0000259" key="3">
    <source>
        <dbReference type="Pfam" id="PF12970"/>
    </source>
</evidence>
<protein>
    <submittedName>
        <fullName evidence="4">DUF3858 domain-containing protein</fullName>
    </submittedName>
</protein>
<dbReference type="EMBL" id="SDHZ01000002">
    <property type="protein sequence ID" value="RXK82878.1"/>
    <property type="molecule type" value="Genomic_DNA"/>
</dbReference>
<feature type="chain" id="PRO_5020835765" evidence="1">
    <location>
        <begin position="21"/>
        <end position="668"/>
    </location>
</feature>
<dbReference type="Gene3D" id="2.60.40.3140">
    <property type="match status" value="1"/>
</dbReference>
<feature type="signal peptide" evidence="1">
    <location>
        <begin position="1"/>
        <end position="20"/>
    </location>
</feature>
<keyword evidence="5" id="KW-1185">Reference proteome</keyword>
<evidence type="ECO:0000259" key="2">
    <source>
        <dbReference type="Pfam" id="PF01841"/>
    </source>
</evidence>
<proteinExistence type="predicted"/>
<dbReference type="InterPro" id="IPR024544">
    <property type="entry name" value="DUF3858"/>
</dbReference>
<comment type="caution">
    <text evidence="4">The sequence shown here is derived from an EMBL/GenBank/DDBJ whole genome shotgun (WGS) entry which is preliminary data.</text>
</comment>
<evidence type="ECO:0000313" key="4">
    <source>
        <dbReference type="EMBL" id="RXK82878.1"/>
    </source>
</evidence>